<name>A0ABW3YVF9_MYCRA</name>
<protein>
    <submittedName>
        <fullName evidence="2">TraB/GumN family protein</fullName>
    </submittedName>
</protein>
<organism evidence="2 3">
    <name type="scientific">Mycoplana ramosa</name>
    <name type="common">Mycoplana bullata</name>
    <dbReference type="NCBI Taxonomy" id="40837"/>
    <lineage>
        <taxon>Bacteria</taxon>
        <taxon>Pseudomonadati</taxon>
        <taxon>Pseudomonadota</taxon>
        <taxon>Alphaproteobacteria</taxon>
        <taxon>Hyphomicrobiales</taxon>
        <taxon>Rhizobiaceae</taxon>
        <taxon>Mycoplana</taxon>
    </lineage>
</organism>
<dbReference type="CDD" id="cd14789">
    <property type="entry name" value="Tiki"/>
    <property type="match status" value="1"/>
</dbReference>
<keyword evidence="3" id="KW-1185">Reference proteome</keyword>
<evidence type="ECO:0000313" key="3">
    <source>
        <dbReference type="Proteomes" id="UP001597173"/>
    </source>
</evidence>
<dbReference type="Pfam" id="PF01963">
    <property type="entry name" value="TraB_PrgY_gumN"/>
    <property type="match status" value="1"/>
</dbReference>
<proteinExistence type="predicted"/>
<dbReference type="InterPro" id="IPR002816">
    <property type="entry name" value="TraB/PrgY/GumN_fam"/>
</dbReference>
<accession>A0ABW3YVF9</accession>
<feature type="transmembrane region" description="Helical" evidence="1">
    <location>
        <begin position="20"/>
        <end position="42"/>
    </location>
</feature>
<keyword evidence="1" id="KW-0812">Transmembrane</keyword>
<dbReference type="PANTHER" id="PTHR40590">
    <property type="entry name" value="CYTOPLASMIC PROTEIN-RELATED"/>
    <property type="match status" value="1"/>
</dbReference>
<dbReference type="InterPro" id="IPR047111">
    <property type="entry name" value="YbaP-like"/>
</dbReference>
<comment type="caution">
    <text evidence="2">The sequence shown here is derived from an EMBL/GenBank/DDBJ whole genome shotgun (WGS) entry which is preliminary data.</text>
</comment>
<evidence type="ECO:0000313" key="2">
    <source>
        <dbReference type="EMBL" id="MFD1327908.1"/>
    </source>
</evidence>
<reference evidence="3" key="1">
    <citation type="journal article" date="2019" name="Int. J. Syst. Evol. Microbiol.">
        <title>The Global Catalogue of Microorganisms (GCM) 10K type strain sequencing project: providing services to taxonomists for standard genome sequencing and annotation.</title>
        <authorList>
            <consortium name="The Broad Institute Genomics Platform"/>
            <consortium name="The Broad Institute Genome Sequencing Center for Infectious Disease"/>
            <person name="Wu L."/>
            <person name="Ma J."/>
        </authorList>
    </citation>
    <scope>NUCLEOTIDE SEQUENCE [LARGE SCALE GENOMIC DNA]</scope>
    <source>
        <strain evidence="3">CCUG 55609</strain>
    </source>
</reference>
<gene>
    <name evidence="2" type="ORF">ACFQ33_08370</name>
</gene>
<dbReference type="PANTHER" id="PTHR40590:SF1">
    <property type="entry name" value="CYTOPLASMIC PROTEIN"/>
    <property type="match status" value="1"/>
</dbReference>
<dbReference type="EMBL" id="JBHTNF010000003">
    <property type="protein sequence ID" value="MFD1327908.1"/>
    <property type="molecule type" value="Genomic_DNA"/>
</dbReference>
<dbReference type="RefSeq" id="WP_374836758.1">
    <property type="nucleotide sequence ID" value="NZ_JBHEEW010000003.1"/>
</dbReference>
<sequence length="361" mass="38441">MKSFLQPAREHRLDRLADTALWLVAMLHVLAATLFLFVLLSLSPASAAEEPACGGENLLLRMQASDPAAYGRLLAEAQATPNSQGIFWKIEKAGIAPSYLLGTMHVTDPRVLAMPDGARAAYDKAETVVVESDEIADERKASAALLARPDLTMFTDGRTITGLLGEKDAAILAEGLKARGMSLAAVSRMKPWMIASFVALPACEMARKQAGAAFLDQKLAKDAIASGKTLKGLETLLEQITALDALPVEPQLAGLVQTVELRDGINDVIETMSQLYLAGATGMIMPMMRAAVPEGEGDAVAYADFEQRIIIDRNHRMAERAAPILAGGNAFVAVGALHLPGNEGLIELLRLKGFTLTAVGK</sequence>
<evidence type="ECO:0000256" key="1">
    <source>
        <dbReference type="SAM" id="Phobius"/>
    </source>
</evidence>
<dbReference type="Proteomes" id="UP001597173">
    <property type="component" value="Unassembled WGS sequence"/>
</dbReference>
<keyword evidence="1" id="KW-1133">Transmembrane helix</keyword>
<keyword evidence="1" id="KW-0472">Membrane</keyword>